<dbReference type="InterPro" id="IPR005467">
    <property type="entry name" value="His_kinase_dom"/>
</dbReference>
<keyword evidence="8 10" id="KW-1133">Transmembrane helix</keyword>
<dbReference type="SUPFAM" id="SSF55874">
    <property type="entry name" value="ATPase domain of HSP90 chaperone/DNA topoisomerase II/histidine kinase"/>
    <property type="match status" value="1"/>
</dbReference>
<keyword evidence="5" id="KW-0808">Transferase</keyword>
<evidence type="ECO:0000313" key="13">
    <source>
        <dbReference type="Proteomes" id="UP001199816"/>
    </source>
</evidence>
<proteinExistence type="predicted"/>
<keyword evidence="4" id="KW-0597">Phosphoprotein</keyword>
<dbReference type="InterPro" id="IPR003661">
    <property type="entry name" value="HisK_dim/P_dom"/>
</dbReference>
<dbReference type="PANTHER" id="PTHR45436:SF5">
    <property type="entry name" value="SENSOR HISTIDINE KINASE TRCS"/>
    <property type="match status" value="1"/>
</dbReference>
<evidence type="ECO:0000256" key="3">
    <source>
        <dbReference type="ARBA" id="ARBA00012438"/>
    </source>
</evidence>
<dbReference type="PRINTS" id="PR00344">
    <property type="entry name" value="BCTRLSENSOR"/>
</dbReference>
<dbReference type="PROSITE" id="PS50109">
    <property type="entry name" value="HIS_KIN"/>
    <property type="match status" value="1"/>
</dbReference>
<evidence type="ECO:0000256" key="1">
    <source>
        <dbReference type="ARBA" id="ARBA00000085"/>
    </source>
</evidence>
<feature type="domain" description="Histidine kinase" evidence="11">
    <location>
        <begin position="225"/>
        <end position="437"/>
    </location>
</feature>
<evidence type="ECO:0000313" key="12">
    <source>
        <dbReference type="EMBL" id="MCD2425544.1"/>
    </source>
</evidence>
<dbReference type="SMART" id="SM00387">
    <property type="entry name" value="HATPase_c"/>
    <property type="match status" value="1"/>
</dbReference>
<keyword evidence="6 10" id="KW-0812">Transmembrane</keyword>
<feature type="transmembrane region" description="Helical" evidence="10">
    <location>
        <begin position="7"/>
        <end position="26"/>
    </location>
</feature>
<evidence type="ECO:0000256" key="8">
    <source>
        <dbReference type="ARBA" id="ARBA00022989"/>
    </source>
</evidence>
<comment type="subcellular location">
    <subcellularLocation>
        <location evidence="2">Membrane</location>
    </subcellularLocation>
</comment>
<dbReference type="EMBL" id="JAJNEC010000007">
    <property type="protein sequence ID" value="MCD2425544.1"/>
    <property type="molecule type" value="Genomic_DNA"/>
</dbReference>
<evidence type="ECO:0000256" key="4">
    <source>
        <dbReference type="ARBA" id="ARBA00022553"/>
    </source>
</evidence>
<dbReference type="InterPro" id="IPR003594">
    <property type="entry name" value="HATPase_dom"/>
</dbReference>
<dbReference type="GO" id="GO:0016301">
    <property type="term" value="F:kinase activity"/>
    <property type="evidence" value="ECO:0007669"/>
    <property type="project" value="UniProtKB-KW"/>
</dbReference>
<dbReference type="Gene3D" id="3.30.565.10">
    <property type="entry name" value="Histidine kinase-like ATPase, C-terminal domain"/>
    <property type="match status" value="1"/>
</dbReference>
<sequence>MRLYTKLTLFAVAATIVVLGLFVWQLPLLMQKIASGNTNKNLIQQREKALSAIQKNGIDYYFQGDSAYGSYSMLKDEYISLEPYYTGADLTRLQTAERIIDGDTINYRILIDTFAMQQHVYLLEIGKKITSIQEDSVALQRATISVLIVLTLIMALIQLFYTRYLLKPLASIIRNRLIKKSFPFREPQRALTTSTYDFRYLDDSIAQLMQQVNHAFEKEKEFTSNASHELMTPISIMQSKIENMLTDPELPAGTVLKLEDTMRIMKRLKKVVNALLLISRIENEQYNRNDVVAVKSMIREVLEELQHRADEKALTVEERLTDGVILYHVNRDLLFQLFYNLIHNAIRYNRPNGRIIISDRYVNQEYLLCIEDTGIGIEAPQHERIFDRFKKSTSQREGFGLGLSIVKSIADYQRIGITLHSEPDRGSQFELHFPATHLTK</sequence>
<dbReference type="Proteomes" id="UP001199816">
    <property type="component" value="Unassembled WGS sequence"/>
</dbReference>
<dbReference type="Pfam" id="PF02518">
    <property type="entry name" value="HATPase_c"/>
    <property type="match status" value="1"/>
</dbReference>
<evidence type="ECO:0000256" key="6">
    <source>
        <dbReference type="ARBA" id="ARBA00022692"/>
    </source>
</evidence>
<dbReference type="InterPro" id="IPR036097">
    <property type="entry name" value="HisK_dim/P_sf"/>
</dbReference>
<dbReference type="RefSeq" id="WP_231008065.1">
    <property type="nucleotide sequence ID" value="NZ_JAJNEC010000007.1"/>
</dbReference>
<evidence type="ECO:0000256" key="5">
    <source>
        <dbReference type="ARBA" id="ARBA00022679"/>
    </source>
</evidence>
<dbReference type="CDD" id="cd00082">
    <property type="entry name" value="HisKA"/>
    <property type="match status" value="1"/>
</dbReference>
<dbReference type="SUPFAM" id="SSF47384">
    <property type="entry name" value="Homodimeric domain of signal transducing histidine kinase"/>
    <property type="match status" value="1"/>
</dbReference>
<dbReference type="Gene3D" id="1.10.287.130">
    <property type="match status" value="1"/>
</dbReference>
<evidence type="ECO:0000256" key="7">
    <source>
        <dbReference type="ARBA" id="ARBA00022777"/>
    </source>
</evidence>
<dbReference type="InterPro" id="IPR050428">
    <property type="entry name" value="TCS_sensor_his_kinase"/>
</dbReference>
<comment type="catalytic activity">
    <reaction evidence="1">
        <text>ATP + protein L-histidine = ADP + protein N-phospho-L-histidine.</text>
        <dbReference type="EC" id="2.7.13.3"/>
    </reaction>
</comment>
<dbReference type="PANTHER" id="PTHR45436">
    <property type="entry name" value="SENSOR HISTIDINE KINASE YKOH"/>
    <property type="match status" value="1"/>
</dbReference>
<comment type="caution">
    <text evidence="12">The sequence shown here is derived from an EMBL/GenBank/DDBJ whole genome shotgun (WGS) entry which is preliminary data.</text>
</comment>
<keyword evidence="13" id="KW-1185">Reference proteome</keyword>
<evidence type="ECO:0000259" key="11">
    <source>
        <dbReference type="PROSITE" id="PS50109"/>
    </source>
</evidence>
<dbReference type="InterPro" id="IPR036890">
    <property type="entry name" value="HATPase_C_sf"/>
</dbReference>
<keyword evidence="9 10" id="KW-0472">Membrane</keyword>
<dbReference type="EC" id="2.7.13.3" evidence="3"/>
<evidence type="ECO:0000256" key="2">
    <source>
        <dbReference type="ARBA" id="ARBA00004370"/>
    </source>
</evidence>
<evidence type="ECO:0000256" key="10">
    <source>
        <dbReference type="SAM" id="Phobius"/>
    </source>
</evidence>
<name>A0ABS8PWS6_9BACT</name>
<dbReference type="SMART" id="SM00388">
    <property type="entry name" value="HisKA"/>
    <property type="match status" value="1"/>
</dbReference>
<organism evidence="12 13">
    <name type="scientific">Niabella pedocola</name>
    <dbReference type="NCBI Taxonomy" id="1752077"/>
    <lineage>
        <taxon>Bacteria</taxon>
        <taxon>Pseudomonadati</taxon>
        <taxon>Bacteroidota</taxon>
        <taxon>Chitinophagia</taxon>
        <taxon>Chitinophagales</taxon>
        <taxon>Chitinophagaceae</taxon>
        <taxon>Niabella</taxon>
    </lineage>
</organism>
<protein>
    <recommendedName>
        <fullName evidence="3">histidine kinase</fullName>
        <ecNumber evidence="3">2.7.13.3</ecNumber>
    </recommendedName>
</protein>
<dbReference type="Pfam" id="PF00512">
    <property type="entry name" value="HisKA"/>
    <property type="match status" value="1"/>
</dbReference>
<dbReference type="InterPro" id="IPR004358">
    <property type="entry name" value="Sig_transdc_His_kin-like_C"/>
</dbReference>
<evidence type="ECO:0000256" key="9">
    <source>
        <dbReference type="ARBA" id="ARBA00023136"/>
    </source>
</evidence>
<dbReference type="CDD" id="cd00075">
    <property type="entry name" value="HATPase"/>
    <property type="match status" value="1"/>
</dbReference>
<accession>A0ABS8PWS6</accession>
<keyword evidence="7 12" id="KW-0418">Kinase</keyword>
<feature type="transmembrane region" description="Helical" evidence="10">
    <location>
        <begin position="144"/>
        <end position="166"/>
    </location>
</feature>
<gene>
    <name evidence="12" type="ORF">LQ567_22360</name>
</gene>
<reference evidence="12 13" key="1">
    <citation type="submission" date="2021-11" db="EMBL/GenBank/DDBJ databases">
        <title>Genomic of Niabella pedocola.</title>
        <authorList>
            <person name="Wu T."/>
        </authorList>
    </citation>
    <scope>NUCLEOTIDE SEQUENCE [LARGE SCALE GENOMIC DNA]</scope>
    <source>
        <strain evidence="12 13">JCM 31011</strain>
    </source>
</reference>